<name>A0A392W8G9_9FABA</name>
<dbReference type="AlphaFoldDB" id="A0A392W8G9"/>
<keyword evidence="2" id="KW-1185">Reference proteome</keyword>
<proteinExistence type="predicted"/>
<evidence type="ECO:0000313" key="2">
    <source>
        <dbReference type="Proteomes" id="UP000265520"/>
    </source>
</evidence>
<comment type="caution">
    <text evidence="1">The sequence shown here is derived from an EMBL/GenBank/DDBJ whole genome shotgun (WGS) entry which is preliminary data.</text>
</comment>
<dbReference type="Proteomes" id="UP000265520">
    <property type="component" value="Unassembled WGS sequence"/>
</dbReference>
<protein>
    <submittedName>
        <fullName evidence="1">Uncharacterized protein</fullName>
    </submittedName>
</protein>
<organism evidence="1 2">
    <name type="scientific">Trifolium medium</name>
    <dbReference type="NCBI Taxonomy" id="97028"/>
    <lineage>
        <taxon>Eukaryota</taxon>
        <taxon>Viridiplantae</taxon>
        <taxon>Streptophyta</taxon>
        <taxon>Embryophyta</taxon>
        <taxon>Tracheophyta</taxon>
        <taxon>Spermatophyta</taxon>
        <taxon>Magnoliopsida</taxon>
        <taxon>eudicotyledons</taxon>
        <taxon>Gunneridae</taxon>
        <taxon>Pentapetalae</taxon>
        <taxon>rosids</taxon>
        <taxon>fabids</taxon>
        <taxon>Fabales</taxon>
        <taxon>Fabaceae</taxon>
        <taxon>Papilionoideae</taxon>
        <taxon>50 kb inversion clade</taxon>
        <taxon>NPAAA clade</taxon>
        <taxon>Hologalegina</taxon>
        <taxon>IRL clade</taxon>
        <taxon>Trifolieae</taxon>
        <taxon>Trifolium</taxon>
    </lineage>
</organism>
<accession>A0A392W8G9</accession>
<sequence length="51" mass="5974">MGMAVSQYNMTWRMDTELPQFSPPLMVAVQDYRARTTLPSYYQLYPQPADL</sequence>
<reference evidence="1 2" key="1">
    <citation type="journal article" date="2018" name="Front. Plant Sci.">
        <title>Red Clover (Trifolium pratense) and Zigzag Clover (T. medium) - A Picture of Genomic Similarities and Differences.</title>
        <authorList>
            <person name="Dluhosova J."/>
            <person name="Istvanek J."/>
            <person name="Nedelnik J."/>
            <person name="Repkova J."/>
        </authorList>
    </citation>
    <scope>NUCLEOTIDE SEQUENCE [LARGE SCALE GENOMIC DNA]</scope>
    <source>
        <strain evidence="2">cv. 10/8</strain>
        <tissue evidence="1">Leaf</tissue>
    </source>
</reference>
<dbReference type="EMBL" id="LXQA011377929">
    <property type="protein sequence ID" value="MCI95165.1"/>
    <property type="molecule type" value="Genomic_DNA"/>
</dbReference>
<evidence type="ECO:0000313" key="1">
    <source>
        <dbReference type="EMBL" id="MCI95165.1"/>
    </source>
</evidence>
<feature type="non-terminal residue" evidence="1">
    <location>
        <position position="51"/>
    </location>
</feature>